<name>A0A2T4GV86_FUSCU</name>
<feature type="transmembrane region" description="Helical" evidence="6">
    <location>
        <begin position="6"/>
        <end position="28"/>
    </location>
</feature>
<dbReference type="OMA" id="IIFCAME"/>
<dbReference type="Proteomes" id="UP000241587">
    <property type="component" value="Unassembled WGS sequence"/>
</dbReference>
<dbReference type="AlphaFoldDB" id="A0A2T4GV86"/>
<keyword evidence="9" id="KW-1185">Reference proteome</keyword>
<dbReference type="InterPro" id="IPR049326">
    <property type="entry name" value="Rhodopsin_dom_fungi"/>
</dbReference>
<accession>A0A2T4GV86</accession>
<evidence type="ECO:0000256" key="2">
    <source>
        <dbReference type="ARBA" id="ARBA00022692"/>
    </source>
</evidence>
<evidence type="ECO:0000256" key="3">
    <source>
        <dbReference type="ARBA" id="ARBA00022989"/>
    </source>
</evidence>
<keyword evidence="2 6" id="KW-0812">Transmembrane</keyword>
<proteinExistence type="inferred from homology"/>
<evidence type="ECO:0000259" key="7">
    <source>
        <dbReference type="Pfam" id="PF20684"/>
    </source>
</evidence>
<comment type="subcellular location">
    <subcellularLocation>
        <location evidence="1">Membrane</location>
        <topology evidence="1">Multi-pass membrane protein</topology>
    </subcellularLocation>
</comment>
<comment type="similarity">
    <text evidence="5">Belongs to the SAT4 family.</text>
</comment>
<protein>
    <recommendedName>
        <fullName evidence="7">Rhodopsin domain-containing protein</fullName>
    </recommendedName>
</protein>
<gene>
    <name evidence="8" type="ORF">FCULG_00007070</name>
</gene>
<keyword evidence="4 6" id="KW-0472">Membrane</keyword>
<evidence type="ECO:0000256" key="6">
    <source>
        <dbReference type="SAM" id="Phobius"/>
    </source>
</evidence>
<keyword evidence="3 6" id="KW-1133">Transmembrane helix</keyword>
<dbReference type="OrthoDB" id="3897607at2759"/>
<comment type="caution">
    <text evidence="8">The sequence shown here is derived from an EMBL/GenBank/DDBJ whole genome shotgun (WGS) entry which is preliminary data.</text>
</comment>
<dbReference type="GO" id="GO:0016020">
    <property type="term" value="C:membrane"/>
    <property type="evidence" value="ECO:0007669"/>
    <property type="project" value="UniProtKB-SubCell"/>
</dbReference>
<organism evidence="8 9">
    <name type="scientific">Fusarium culmorum</name>
    <dbReference type="NCBI Taxonomy" id="5516"/>
    <lineage>
        <taxon>Eukaryota</taxon>
        <taxon>Fungi</taxon>
        <taxon>Dikarya</taxon>
        <taxon>Ascomycota</taxon>
        <taxon>Pezizomycotina</taxon>
        <taxon>Sordariomycetes</taxon>
        <taxon>Hypocreomycetidae</taxon>
        <taxon>Hypocreales</taxon>
        <taxon>Nectriaceae</taxon>
        <taxon>Fusarium</taxon>
    </lineage>
</organism>
<evidence type="ECO:0000256" key="5">
    <source>
        <dbReference type="ARBA" id="ARBA00038359"/>
    </source>
</evidence>
<sequence length="270" mass="29264">MGIRDSYYPSVIACLVVDGIAVGLRLWVQSLKKAIGYDEVVGFIIFCVVVLQAIRYGVWATVMENGFDPTKAAVFCTTTQIAYILTTGLSKLGVGLVLFRLASGADMRTVRIILGISMIIVTLWCLVTELICGLQCRPLSVAWVVRKGVCLPTSVLGTTGLALSGMDVTISWFYALLPVYMLYKTQLRLKIKIMITVLLGRSAVSSIAIIVRIKYLVDLSRLTSASGGLATHDAVEITLEGTVYSIIEIALSILAATLRPGNWECVCFLG</sequence>
<evidence type="ECO:0000256" key="1">
    <source>
        <dbReference type="ARBA" id="ARBA00004141"/>
    </source>
</evidence>
<feature type="transmembrane region" description="Helical" evidence="6">
    <location>
        <begin position="80"/>
        <end position="99"/>
    </location>
</feature>
<feature type="domain" description="Rhodopsin" evidence="7">
    <location>
        <begin position="24"/>
        <end position="258"/>
    </location>
</feature>
<evidence type="ECO:0000313" key="8">
    <source>
        <dbReference type="EMBL" id="PTD07474.1"/>
    </source>
</evidence>
<reference evidence="8 9" key="1">
    <citation type="submission" date="2018-02" db="EMBL/GenBank/DDBJ databases">
        <title>Fusarium culmorum secondary metabolites in fungal-bacterial-plant interactions.</title>
        <authorList>
            <person name="Schmidt R."/>
        </authorList>
    </citation>
    <scope>NUCLEOTIDE SEQUENCE [LARGE SCALE GENOMIC DNA]</scope>
    <source>
        <strain evidence="8 9">PV</strain>
    </source>
</reference>
<dbReference type="Pfam" id="PF20684">
    <property type="entry name" value="Fung_rhodopsin"/>
    <property type="match status" value="1"/>
</dbReference>
<dbReference type="PANTHER" id="PTHR33048">
    <property type="entry name" value="PTH11-LIKE INTEGRAL MEMBRANE PROTEIN (AFU_ORTHOLOGUE AFUA_5G11245)"/>
    <property type="match status" value="1"/>
</dbReference>
<feature type="transmembrane region" description="Helical" evidence="6">
    <location>
        <begin position="111"/>
        <end position="131"/>
    </location>
</feature>
<dbReference type="InterPro" id="IPR052337">
    <property type="entry name" value="SAT4-like"/>
</dbReference>
<feature type="transmembrane region" description="Helical" evidence="6">
    <location>
        <begin position="161"/>
        <end position="183"/>
    </location>
</feature>
<evidence type="ECO:0000313" key="9">
    <source>
        <dbReference type="Proteomes" id="UP000241587"/>
    </source>
</evidence>
<evidence type="ECO:0000256" key="4">
    <source>
        <dbReference type="ARBA" id="ARBA00023136"/>
    </source>
</evidence>
<dbReference type="EMBL" id="PVEM01000006">
    <property type="protein sequence ID" value="PTD07474.1"/>
    <property type="molecule type" value="Genomic_DNA"/>
</dbReference>
<feature type="transmembrane region" description="Helical" evidence="6">
    <location>
        <begin position="40"/>
        <end position="60"/>
    </location>
</feature>
<dbReference type="PANTHER" id="PTHR33048:SF96">
    <property type="entry name" value="INTEGRAL MEMBRANE PROTEIN"/>
    <property type="match status" value="1"/>
</dbReference>